<dbReference type="PANTHER" id="PTHR11102">
    <property type="entry name" value="SEL-1-LIKE PROTEIN"/>
    <property type="match status" value="1"/>
</dbReference>
<keyword evidence="3" id="KW-0862">Zinc</keyword>
<comment type="caution">
    <text evidence="7">The sequence shown here is derived from an EMBL/GenBank/DDBJ whole genome shotgun (WGS) entry which is preliminary data.</text>
</comment>
<gene>
    <name evidence="7" type="ORF">DFQ27_008382</name>
</gene>
<dbReference type="PANTHER" id="PTHR11102:SF160">
    <property type="entry name" value="ERAD-ASSOCIATED E3 UBIQUITIN-PROTEIN LIGASE COMPONENT HRD3"/>
    <property type="match status" value="1"/>
</dbReference>
<proteinExistence type="inferred from homology"/>
<sequence length="481" mass="53883">MAHLMAALAEELPRLAQLNQDTPFEPFLNLTRDQCHVLLALYHAVDPELEKTVHILFPEVSKKLVEDYKERNTVAKKLERAPEQFLQEYLNLQQVQKAVASALVEADMDIEKACKILKLPKPEPSAESKEKLTVQECLLMGFILGGIRETATPGSSSTTTNASPLSSPNFREAKTYYDMAFEKHGFTMAAVQLGSFYWQEFKAAGGANCLAGEDPEKISAEYYEKAAKAGNPMGMHKLAWHYDQSGDWHKALEWYEQAADCGYPDSAHNVAMIYQEGSQKVEPKIEVNIPLALEFYLRGLNYGYGPSATQLGKLYFQLAGDSSLRSLLPETDRAYSDDPKEYLTTAISYFDQAATLCETDALLTLGMIYGSKDLGMYDIERAQNLFELALLTSEGGKEPFEYLIRTLNARRTLIQGKEEKKSKADEPNADGLRTCSMSGCQNVETSKGEFKRCAGCKKMFYCSRACQVNDWKQGHKNKCNK</sequence>
<keyword evidence="2 5" id="KW-0863">Zinc-finger</keyword>
<dbReference type="InterPro" id="IPR011990">
    <property type="entry name" value="TPR-like_helical_dom_sf"/>
</dbReference>
<dbReference type="Gene3D" id="1.25.40.10">
    <property type="entry name" value="Tetratricopeptide repeat domain"/>
    <property type="match status" value="1"/>
</dbReference>
<evidence type="ECO:0000256" key="1">
    <source>
        <dbReference type="ARBA" id="ARBA00022723"/>
    </source>
</evidence>
<dbReference type="Proteomes" id="UP000807716">
    <property type="component" value="Unassembled WGS sequence"/>
</dbReference>
<dbReference type="EMBL" id="JAAAJB010000007">
    <property type="protein sequence ID" value="KAG0270367.1"/>
    <property type="molecule type" value="Genomic_DNA"/>
</dbReference>
<dbReference type="SUPFAM" id="SSF81901">
    <property type="entry name" value="HCP-like"/>
    <property type="match status" value="1"/>
</dbReference>
<evidence type="ECO:0000256" key="3">
    <source>
        <dbReference type="ARBA" id="ARBA00022833"/>
    </source>
</evidence>
<dbReference type="PROSITE" id="PS50865">
    <property type="entry name" value="ZF_MYND_2"/>
    <property type="match status" value="1"/>
</dbReference>
<evidence type="ECO:0000313" key="8">
    <source>
        <dbReference type="Proteomes" id="UP000807716"/>
    </source>
</evidence>
<dbReference type="InterPro" id="IPR050767">
    <property type="entry name" value="Sel1_AlgK"/>
</dbReference>
<dbReference type="Gene3D" id="6.10.140.2220">
    <property type="match status" value="1"/>
</dbReference>
<keyword evidence="1" id="KW-0479">Metal-binding</keyword>
<evidence type="ECO:0000256" key="5">
    <source>
        <dbReference type="PROSITE-ProRule" id="PRU00134"/>
    </source>
</evidence>
<organism evidence="7 8">
    <name type="scientific">Actinomortierella ambigua</name>
    <dbReference type="NCBI Taxonomy" id="1343610"/>
    <lineage>
        <taxon>Eukaryota</taxon>
        <taxon>Fungi</taxon>
        <taxon>Fungi incertae sedis</taxon>
        <taxon>Mucoromycota</taxon>
        <taxon>Mortierellomycotina</taxon>
        <taxon>Mortierellomycetes</taxon>
        <taxon>Mortierellales</taxon>
        <taxon>Mortierellaceae</taxon>
        <taxon>Actinomortierella</taxon>
    </lineage>
</organism>
<reference evidence="7" key="1">
    <citation type="journal article" date="2020" name="Fungal Divers.">
        <title>Resolving the Mortierellaceae phylogeny through synthesis of multi-gene phylogenetics and phylogenomics.</title>
        <authorList>
            <person name="Vandepol N."/>
            <person name="Liber J."/>
            <person name="Desiro A."/>
            <person name="Na H."/>
            <person name="Kennedy M."/>
            <person name="Barry K."/>
            <person name="Grigoriev I.V."/>
            <person name="Miller A.N."/>
            <person name="O'Donnell K."/>
            <person name="Stajich J.E."/>
            <person name="Bonito G."/>
        </authorList>
    </citation>
    <scope>NUCLEOTIDE SEQUENCE</scope>
    <source>
        <strain evidence="7">BC1065</strain>
    </source>
</reference>
<evidence type="ECO:0000256" key="4">
    <source>
        <dbReference type="ARBA" id="ARBA00038101"/>
    </source>
</evidence>
<dbReference type="InterPro" id="IPR002893">
    <property type="entry name" value="Znf_MYND"/>
</dbReference>
<dbReference type="Pfam" id="PF01753">
    <property type="entry name" value="zf-MYND"/>
    <property type="match status" value="1"/>
</dbReference>
<dbReference type="GO" id="GO:0008270">
    <property type="term" value="F:zinc ion binding"/>
    <property type="evidence" value="ECO:0007669"/>
    <property type="project" value="UniProtKB-KW"/>
</dbReference>
<name>A0A9P6QP57_9FUNG</name>
<dbReference type="OrthoDB" id="9922773at2759"/>
<evidence type="ECO:0000256" key="2">
    <source>
        <dbReference type="ARBA" id="ARBA00022771"/>
    </source>
</evidence>
<evidence type="ECO:0000259" key="6">
    <source>
        <dbReference type="PROSITE" id="PS50865"/>
    </source>
</evidence>
<keyword evidence="8" id="KW-1185">Reference proteome</keyword>
<feature type="domain" description="MYND-type" evidence="6">
    <location>
        <begin position="440"/>
        <end position="479"/>
    </location>
</feature>
<dbReference type="SUPFAM" id="SSF144232">
    <property type="entry name" value="HIT/MYND zinc finger-like"/>
    <property type="match status" value="1"/>
</dbReference>
<evidence type="ECO:0000313" key="7">
    <source>
        <dbReference type="EMBL" id="KAG0270367.1"/>
    </source>
</evidence>
<protein>
    <recommendedName>
        <fullName evidence="6">MYND-type domain-containing protein</fullName>
    </recommendedName>
</protein>
<dbReference type="InterPro" id="IPR006597">
    <property type="entry name" value="Sel1-like"/>
</dbReference>
<accession>A0A9P6QP57</accession>
<comment type="similarity">
    <text evidence="4">Belongs to the sel-1 family.</text>
</comment>
<dbReference type="AlphaFoldDB" id="A0A9P6QP57"/>
<dbReference type="Pfam" id="PF08238">
    <property type="entry name" value="Sel1"/>
    <property type="match status" value="3"/>
</dbReference>
<dbReference type="SMART" id="SM00671">
    <property type="entry name" value="SEL1"/>
    <property type="match status" value="3"/>
</dbReference>